<proteinExistence type="predicted"/>
<reference evidence="1 2" key="1">
    <citation type="submission" date="2014-12" db="EMBL/GenBank/DDBJ databases">
        <title>Genome sequencing of Arthrobacter phenanthrenivorans SWC37.</title>
        <authorList>
            <person name="Tan P.W."/>
            <person name="Chan K.-G."/>
        </authorList>
    </citation>
    <scope>NUCLEOTIDE SEQUENCE [LARGE SCALE GENOMIC DNA]</scope>
    <source>
        <strain evidence="1 2">SWC37</strain>
    </source>
</reference>
<evidence type="ECO:0000313" key="1">
    <source>
        <dbReference type="EMBL" id="KIC68732.1"/>
    </source>
</evidence>
<dbReference type="Proteomes" id="UP000031196">
    <property type="component" value="Unassembled WGS sequence"/>
</dbReference>
<dbReference type="AlphaFoldDB" id="A0A0B4DIU6"/>
<dbReference type="OrthoDB" id="9850532at2"/>
<dbReference type="RefSeq" id="WP_043450442.1">
    <property type="nucleotide sequence ID" value="NZ_JWTB01000008.1"/>
</dbReference>
<gene>
    <name evidence="1" type="ORF">RM50_04580</name>
</gene>
<comment type="caution">
    <text evidence="1">The sequence shown here is derived from an EMBL/GenBank/DDBJ whole genome shotgun (WGS) entry which is preliminary data.</text>
</comment>
<protein>
    <submittedName>
        <fullName evidence="1">Uncharacterized protein</fullName>
    </submittedName>
</protein>
<name>A0A0B4DIU6_PSEPS</name>
<organism evidence="1 2">
    <name type="scientific">Pseudarthrobacter phenanthrenivorans</name>
    <name type="common">Arthrobacter phenanthrenivorans</name>
    <dbReference type="NCBI Taxonomy" id="361575"/>
    <lineage>
        <taxon>Bacteria</taxon>
        <taxon>Bacillati</taxon>
        <taxon>Actinomycetota</taxon>
        <taxon>Actinomycetes</taxon>
        <taxon>Micrococcales</taxon>
        <taxon>Micrococcaceae</taxon>
        <taxon>Pseudarthrobacter</taxon>
    </lineage>
</organism>
<evidence type="ECO:0000313" key="2">
    <source>
        <dbReference type="Proteomes" id="UP000031196"/>
    </source>
</evidence>
<dbReference type="EMBL" id="JWTB01000008">
    <property type="protein sequence ID" value="KIC68732.1"/>
    <property type="molecule type" value="Genomic_DNA"/>
</dbReference>
<sequence length="96" mass="10506">MAGTVTSIATRYPTERLLTVLNLLADEQVKAECFGTPLPDTAWFYVCELESRLPELRLLLDTVAEEDPKLTVEHLNDILIAAEAAIETHSPAPTAA</sequence>
<accession>A0A0B4DIU6</accession>